<dbReference type="Proteomes" id="UP000012112">
    <property type="component" value="Unassembled WGS sequence"/>
</dbReference>
<dbReference type="OrthoDB" id="893065at2"/>
<proteinExistence type="predicted"/>
<evidence type="ECO:0000313" key="1">
    <source>
        <dbReference type="EMBL" id="EMO55888.1"/>
    </source>
</evidence>
<dbReference type="RefSeq" id="WP_002176132.1">
    <property type="nucleotide sequence ID" value="NZ_AKWD02000003.1"/>
</dbReference>
<protein>
    <submittedName>
        <fullName evidence="1">Uncharacterized protein</fullName>
    </submittedName>
</protein>
<evidence type="ECO:0000313" key="2">
    <source>
        <dbReference type="Proteomes" id="UP000012112"/>
    </source>
</evidence>
<accession>M6W249</accession>
<dbReference type="EMBL" id="AKWD02000003">
    <property type="protein sequence ID" value="EMO55888.1"/>
    <property type="molecule type" value="Genomic_DNA"/>
</dbReference>
<sequence>MIIEIKYPVKINYNPESDKPSRVFASLGKTIDTFYKLDTILANSIGDKIQVKQILDHIELGSITTWLKSMIEIPEDDSLKAKKYNEKKVKEYFDKSRNQILSKYEGDYDLESAETYQRVEQEVRQIAEETGILNEFTWNSPEALRVAEVFDDLSKSFSLLNETDEVQIGERSQKIMMPKGKVIDLIQVQESLVHSKSKTNAKEKLIIKKADFLGESKWDFRVGNRRVEAKIVDEEWMQMLHNREIRLTTGDSLLVILRTELGLDKNGKLVTTKHEIVKVLKLENSSGELQTNLPL</sequence>
<dbReference type="STRING" id="28182.GCA_001568325_03853"/>
<name>M6W249_9LEPT</name>
<organism evidence="1 2">
    <name type="scientific">Leptospira noguchii</name>
    <dbReference type="NCBI Taxonomy" id="28182"/>
    <lineage>
        <taxon>Bacteria</taxon>
        <taxon>Pseudomonadati</taxon>
        <taxon>Spirochaetota</taxon>
        <taxon>Spirochaetia</taxon>
        <taxon>Leptospirales</taxon>
        <taxon>Leptospiraceae</taxon>
        <taxon>Leptospira</taxon>
    </lineage>
</organism>
<comment type="caution">
    <text evidence="1">The sequence shown here is derived from an EMBL/GenBank/DDBJ whole genome shotgun (WGS) entry which is preliminary data.</text>
</comment>
<dbReference type="AlphaFoldDB" id="M6W249"/>
<gene>
    <name evidence="1" type="ORF">LEP1GSC172_4091</name>
</gene>
<reference evidence="1 2" key="1">
    <citation type="submission" date="2013-01" db="EMBL/GenBank/DDBJ databases">
        <authorList>
            <person name="Harkins D.M."/>
            <person name="Durkin A.S."/>
            <person name="Brinkac L.M."/>
            <person name="Haft D.H."/>
            <person name="Selengut J.D."/>
            <person name="Sanka R."/>
            <person name="DePew J."/>
            <person name="Purushe J."/>
            <person name="Matthias M.A."/>
            <person name="Vinetz J.M."/>
            <person name="Sutton G.G."/>
            <person name="Nierman W.C."/>
            <person name="Fouts D.E."/>
        </authorList>
    </citation>
    <scope>NUCLEOTIDE SEQUENCE [LARGE SCALE GENOMIC DNA]</scope>
    <source>
        <strain evidence="1 2">HAI1536</strain>
    </source>
</reference>